<dbReference type="OrthoDB" id="9808242at2"/>
<dbReference type="Proteomes" id="UP000185557">
    <property type="component" value="Unassembled WGS sequence"/>
</dbReference>
<organism evidence="1 2">
    <name type="scientific">Phormidium tenue NIES-30</name>
    <dbReference type="NCBI Taxonomy" id="549789"/>
    <lineage>
        <taxon>Bacteria</taxon>
        <taxon>Bacillati</taxon>
        <taxon>Cyanobacteriota</taxon>
        <taxon>Cyanophyceae</taxon>
        <taxon>Oscillatoriophycideae</taxon>
        <taxon>Oscillatoriales</taxon>
        <taxon>Oscillatoriaceae</taxon>
        <taxon>Phormidium</taxon>
    </lineage>
</organism>
<keyword evidence="2" id="KW-1185">Reference proteome</keyword>
<dbReference type="SUPFAM" id="SSF46689">
    <property type="entry name" value="Homeodomain-like"/>
    <property type="match status" value="1"/>
</dbReference>
<comment type="caution">
    <text evidence="1">The sequence shown here is derived from an EMBL/GenBank/DDBJ whole genome shotgun (WGS) entry which is preliminary data.</text>
</comment>
<protein>
    <recommendedName>
        <fullName evidence="3">Antitoxin</fullName>
    </recommendedName>
</protein>
<dbReference type="InterPro" id="IPR007367">
    <property type="entry name" value="DUF433"/>
</dbReference>
<gene>
    <name evidence="1" type="ORF">NIES30_17845</name>
</gene>
<evidence type="ECO:0000313" key="2">
    <source>
        <dbReference type="Proteomes" id="UP000185557"/>
    </source>
</evidence>
<sequence length="82" mass="9258">MNERTLLERITVDPTLFGGRPVIRGRTITVERVLVTMVEGASLEGVLEIYPELTRDDILACLEYARRLIAVMRLKGTDLLSK</sequence>
<name>A0A1U7J2I2_9CYAN</name>
<evidence type="ECO:0008006" key="3">
    <source>
        <dbReference type="Google" id="ProtNLM"/>
    </source>
</evidence>
<reference evidence="1 2" key="1">
    <citation type="submission" date="2016-11" db="EMBL/GenBank/DDBJ databases">
        <title>Draft Genome Sequences of Nine Cyanobacterial Strains from Diverse Habitats.</title>
        <authorList>
            <person name="Zhu T."/>
            <person name="Hou S."/>
            <person name="Lu X."/>
            <person name="Hess W.R."/>
        </authorList>
    </citation>
    <scope>NUCLEOTIDE SEQUENCE [LARGE SCALE GENOMIC DNA]</scope>
    <source>
        <strain evidence="1 2">NIES-30</strain>
    </source>
</reference>
<dbReference type="STRING" id="549789.NIES30_17845"/>
<accession>A0A1U7J2I2</accession>
<dbReference type="InterPro" id="IPR036388">
    <property type="entry name" value="WH-like_DNA-bd_sf"/>
</dbReference>
<dbReference type="InterPro" id="IPR009057">
    <property type="entry name" value="Homeodomain-like_sf"/>
</dbReference>
<dbReference type="AlphaFoldDB" id="A0A1U7J2I2"/>
<dbReference type="PANTHER" id="PTHR34849">
    <property type="entry name" value="SSL5025 PROTEIN"/>
    <property type="match status" value="1"/>
</dbReference>
<proteinExistence type="predicted"/>
<dbReference type="PANTHER" id="PTHR34849:SF3">
    <property type="entry name" value="SSR2962 PROTEIN"/>
    <property type="match status" value="1"/>
</dbReference>
<evidence type="ECO:0000313" key="1">
    <source>
        <dbReference type="EMBL" id="OKH46213.1"/>
    </source>
</evidence>
<dbReference type="EMBL" id="MRCG01000014">
    <property type="protein sequence ID" value="OKH46213.1"/>
    <property type="molecule type" value="Genomic_DNA"/>
</dbReference>
<dbReference type="Gene3D" id="1.10.10.10">
    <property type="entry name" value="Winged helix-like DNA-binding domain superfamily/Winged helix DNA-binding domain"/>
    <property type="match status" value="1"/>
</dbReference>
<dbReference type="Pfam" id="PF04255">
    <property type="entry name" value="DUF433"/>
    <property type="match status" value="1"/>
</dbReference>